<evidence type="ECO:0000256" key="1">
    <source>
        <dbReference type="ARBA" id="ARBA00004141"/>
    </source>
</evidence>
<dbReference type="AlphaFoldDB" id="A0AAV7GVN2"/>
<dbReference type="EMBL" id="JAGFBR010000011">
    <property type="protein sequence ID" value="KAH0459733.1"/>
    <property type="molecule type" value="Genomic_DNA"/>
</dbReference>
<keyword evidence="8" id="KW-0407">Ion channel</keyword>
<dbReference type="Pfam" id="PF11744">
    <property type="entry name" value="ALMT"/>
    <property type="match status" value="1"/>
</dbReference>
<evidence type="ECO:0000256" key="3">
    <source>
        <dbReference type="ARBA" id="ARBA00022448"/>
    </source>
</evidence>
<sequence length="394" mass="42850">MKCRDSGGGPAKCRASGGGPREEQGLRWWSGEEQGPQVVVRRSNGVKRWSGGGPAVVEEKQGSKSSLSFSLRLRSLFQEKWETCTKPHGCRDSVVIPVDGTETLIIDKKRKGWRGLHYVARVIQVADYKRLVHAIKFGLALVLVSLLYMLEAVHDKLGDNAMWAVMTVVVVFEYTAGATATKGLNRLVGTIIGGGLGSLVAIIAQEIGGVGKAVIIGISIFIFGAAATYLRTIANIKKKYDYGVLIFILTLSLVSISGVRVDEIIQVASARLSSICMGFGICALVSLFIFPVWAGDELHSSLASKFNSIAHSIEDCMNGKKVMGEARKPSNCLSVLSSKSIDESLANFAKWEPWHGRFGFYYPWNKYLQIAGQLRELAACIISAEGYLKAKQEA</sequence>
<organism evidence="11 12">
    <name type="scientific">Dendrobium chrysotoxum</name>
    <name type="common">Orchid</name>
    <dbReference type="NCBI Taxonomy" id="161865"/>
    <lineage>
        <taxon>Eukaryota</taxon>
        <taxon>Viridiplantae</taxon>
        <taxon>Streptophyta</taxon>
        <taxon>Embryophyta</taxon>
        <taxon>Tracheophyta</taxon>
        <taxon>Spermatophyta</taxon>
        <taxon>Magnoliopsida</taxon>
        <taxon>Liliopsida</taxon>
        <taxon>Asparagales</taxon>
        <taxon>Orchidaceae</taxon>
        <taxon>Epidendroideae</taxon>
        <taxon>Malaxideae</taxon>
        <taxon>Dendrobiinae</taxon>
        <taxon>Dendrobium</taxon>
    </lineage>
</organism>
<evidence type="ECO:0000256" key="6">
    <source>
        <dbReference type="ARBA" id="ARBA00023065"/>
    </source>
</evidence>
<dbReference type="GO" id="GO:0016020">
    <property type="term" value="C:membrane"/>
    <property type="evidence" value="ECO:0007669"/>
    <property type="project" value="UniProtKB-SubCell"/>
</dbReference>
<evidence type="ECO:0008006" key="13">
    <source>
        <dbReference type="Google" id="ProtNLM"/>
    </source>
</evidence>
<dbReference type="PANTHER" id="PTHR31086">
    <property type="entry name" value="ALUMINUM-ACTIVATED MALATE TRANSPORTER 10"/>
    <property type="match status" value="1"/>
</dbReference>
<feature type="transmembrane region" description="Helical" evidence="10">
    <location>
        <begin position="187"/>
        <end position="204"/>
    </location>
</feature>
<evidence type="ECO:0000256" key="9">
    <source>
        <dbReference type="SAM" id="MobiDB-lite"/>
    </source>
</evidence>
<feature type="transmembrane region" description="Helical" evidence="10">
    <location>
        <begin position="242"/>
        <end position="260"/>
    </location>
</feature>
<keyword evidence="4 10" id="KW-0812">Transmembrane</keyword>
<evidence type="ECO:0000256" key="2">
    <source>
        <dbReference type="ARBA" id="ARBA00007079"/>
    </source>
</evidence>
<evidence type="ECO:0000256" key="4">
    <source>
        <dbReference type="ARBA" id="ARBA00022692"/>
    </source>
</evidence>
<protein>
    <recommendedName>
        <fullName evidence="13">Aluminum-activated malate transporter</fullName>
    </recommendedName>
</protein>
<keyword evidence="6" id="KW-0406">Ion transport</keyword>
<dbReference type="GO" id="GO:0015743">
    <property type="term" value="P:malate transport"/>
    <property type="evidence" value="ECO:0007669"/>
    <property type="project" value="InterPro"/>
</dbReference>
<dbReference type="InterPro" id="IPR020966">
    <property type="entry name" value="ALMT"/>
</dbReference>
<proteinExistence type="inferred from homology"/>
<evidence type="ECO:0000313" key="11">
    <source>
        <dbReference type="EMBL" id="KAH0459733.1"/>
    </source>
</evidence>
<feature type="compositionally biased region" description="Gly residues" evidence="9">
    <location>
        <begin position="1"/>
        <end position="10"/>
    </location>
</feature>
<dbReference type="Proteomes" id="UP000775213">
    <property type="component" value="Unassembled WGS sequence"/>
</dbReference>
<name>A0AAV7GVN2_DENCH</name>
<comment type="caution">
    <text evidence="11">The sequence shown here is derived from an EMBL/GenBank/DDBJ whole genome shotgun (WGS) entry which is preliminary data.</text>
</comment>
<feature type="transmembrane region" description="Helical" evidence="10">
    <location>
        <begin position="272"/>
        <end position="295"/>
    </location>
</feature>
<reference evidence="11 12" key="1">
    <citation type="journal article" date="2021" name="Hortic Res">
        <title>Chromosome-scale assembly of the Dendrobium chrysotoxum genome enhances the understanding of orchid evolution.</title>
        <authorList>
            <person name="Zhang Y."/>
            <person name="Zhang G.Q."/>
            <person name="Zhang D."/>
            <person name="Liu X.D."/>
            <person name="Xu X.Y."/>
            <person name="Sun W.H."/>
            <person name="Yu X."/>
            <person name="Zhu X."/>
            <person name="Wang Z.W."/>
            <person name="Zhao X."/>
            <person name="Zhong W.Y."/>
            <person name="Chen H."/>
            <person name="Yin W.L."/>
            <person name="Huang T."/>
            <person name="Niu S.C."/>
            <person name="Liu Z.J."/>
        </authorList>
    </citation>
    <scope>NUCLEOTIDE SEQUENCE [LARGE SCALE GENOMIC DNA]</scope>
    <source>
        <strain evidence="11">Lindl</strain>
    </source>
</reference>
<evidence type="ECO:0000256" key="8">
    <source>
        <dbReference type="ARBA" id="ARBA00023303"/>
    </source>
</evidence>
<accession>A0AAV7GVN2</accession>
<feature type="transmembrane region" description="Helical" evidence="10">
    <location>
        <begin position="131"/>
        <end position="150"/>
    </location>
</feature>
<feature type="region of interest" description="Disordered" evidence="9">
    <location>
        <begin position="1"/>
        <end position="34"/>
    </location>
</feature>
<evidence type="ECO:0000256" key="5">
    <source>
        <dbReference type="ARBA" id="ARBA00022989"/>
    </source>
</evidence>
<gene>
    <name evidence="11" type="ORF">IEQ34_012547</name>
</gene>
<evidence type="ECO:0000313" key="12">
    <source>
        <dbReference type="Proteomes" id="UP000775213"/>
    </source>
</evidence>
<dbReference type="GO" id="GO:0034220">
    <property type="term" value="P:monoatomic ion transmembrane transport"/>
    <property type="evidence" value="ECO:0007669"/>
    <property type="project" value="UniProtKB-KW"/>
</dbReference>
<keyword evidence="12" id="KW-1185">Reference proteome</keyword>
<comment type="subcellular location">
    <subcellularLocation>
        <location evidence="1">Membrane</location>
        <topology evidence="1">Multi-pass membrane protein</topology>
    </subcellularLocation>
</comment>
<keyword evidence="7 10" id="KW-0472">Membrane</keyword>
<feature type="transmembrane region" description="Helical" evidence="10">
    <location>
        <begin position="210"/>
        <end position="230"/>
    </location>
</feature>
<keyword evidence="3" id="KW-0813">Transport</keyword>
<feature type="transmembrane region" description="Helical" evidence="10">
    <location>
        <begin position="162"/>
        <end position="180"/>
    </location>
</feature>
<evidence type="ECO:0000256" key="10">
    <source>
        <dbReference type="SAM" id="Phobius"/>
    </source>
</evidence>
<comment type="similarity">
    <text evidence="2">Belongs to the aromatic acid exporter (TC 2.A.85) family.</text>
</comment>
<keyword evidence="5 10" id="KW-1133">Transmembrane helix</keyword>
<evidence type="ECO:0000256" key="7">
    <source>
        <dbReference type="ARBA" id="ARBA00023136"/>
    </source>
</evidence>